<evidence type="ECO:0000256" key="2">
    <source>
        <dbReference type="ARBA" id="ARBA00022801"/>
    </source>
</evidence>
<dbReference type="OMA" id="CCSAIED"/>
<dbReference type="SUPFAM" id="SSF52540">
    <property type="entry name" value="P-loop containing nucleoside triphosphate hydrolases"/>
    <property type="match status" value="1"/>
</dbReference>
<keyword evidence="3" id="KW-0342">GTP-binding</keyword>
<dbReference type="GO" id="GO:0005525">
    <property type="term" value="F:GTP binding"/>
    <property type="evidence" value="ECO:0007669"/>
    <property type="project" value="UniProtKB-KW"/>
</dbReference>
<keyword evidence="2" id="KW-0378">Hydrolase</keyword>
<accession>G0QU19</accession>
<organism evidence="7 8">
    <name type="scientific">Ichthyophthirius multifiliis</name>
    <name type="common">White spot disease agent</name>
    <name type="synonym">Ich</name>
    <dbReference type="NCBI Taxonomy" id="5932"/>
    <lineage>
        <taxon>Eukaryota</taxon>
        <taxon>Sar</taxon>
        <taxon>Alveolata</taxon>
        <taxon>Ciliophora</taxon>
        <taxon>Intramacronucleata</taxon>
        <taxon>Oligohymenophorea</taxon>
        <taxon>Hymenostomatida</taxon>
        <taxon>Ophryoglenina</taxon>
        <taxon>Ichthyophthirius</taxon>
    </lineage>
</organism>
<dbReference type="PANTHER" id="PTHR10751">
    <property type="entry name" value="GUANYLATE BINDING PROTEIN"/>
    <property type="match status" value="1"/>
</dbReference>
<dbReference type="Gene3D" id="1.20.1000.10">
    <property type="entry name" value="Guanylate-binding protein, C-terminal domain"/>
    <property type="match status" value="1"/>
</dbReference>
<keyword evidence="8" id="KW-1185">Reference proteome</keyword>
<reference evidence="7 8" key="1">
    <citation type="submission" date="2011-07" db="EMBL/GenBank/DDBJ databases">
        <authorList>
            <person name="Coyne R."/>
            <person name="Brami D."/>
            <person name="Johnson J."/>
            <person name="Hostetler J."/>
            <person name="Hannick L."/>
            <person name="Clark T."/>
            <person name="Cassidy-Hanley D."/>
            <person name="Inman J."/>
        </authorList>
    </citation>
    <scope>NUCLEOTIDE SEQUENCE [LARGE SCALE GENOMIC DNA]</scope>
    <source>
        <strain evidence="7 8">G5</strain>
    </source>
</reference>
<feature type="coiled-coil region" evidence="5">
    <location>
        <begin position="506"/>
        <end position="755"/>
    </location>
</feature>
<dbReference type="InterPro" id="IPR030386">
    <property type="entry name" value="G_GB1_RHD3_dom"/>
</dbReference>
<dbReference type="CDD" id="cd01851">
    <property type="entry name" value="GBP"/>
    <property type="match status" value="1"/>
</dbReference>
<dbReference type="Gene3D" id="3.40.50.300">
    <property type="entry name" value="P-loop containing nucleotide triphosphate hydrolases"/>
    <property type="match status" value="1"/>
</dbReference>
<dbReference type="EMBL" id="GL983894">
    <property type="protein sequence ID" value="EGR31286.1"/>
    <property type="molecule type" value="Genomic_DNA"/>
</dbReference>
<gene>
    <name evidence="7" type="ORF">IMG5_114150</name>
</gene>
<sequence>MHKEKSDQAIPFIIYQQNYGFKLNPEAEEYLKQLNPNKKLAVVSIVGKYRTGKSFFVNRVLLERHGQKSGFSVGPTINPCTKGLWIWKECLKSPDSNEDTDIILIDTEGFGGMDENTNHDSRIFLFSLLLSSYFIYNSQGNIDENALNNISLIINLAKDIKPGVNDGDSADYFPSFMWVLRDFALQMKDLQGQKISAKDYLEKALEQQKGISDNIEQKNKIRRQLKHFFKDRDCYTLIRPVESEAELQKLNEMQNEDLRPEFVEQIGQLRQRIFKKIKPKMLNGKHLNGFQLVEICKAYIQAINKGGVPNIESAWNYMCKSESIKAKDICLNEVQQQLDSLFRNQDQIMGYSQEQINKLQNKMKEEVFKKFKQKSIAGQDEIQEYFDMLECEFQEKFKGFKNNVKEKQEQKMNEICNKLISELETKLHNEQFENFYQFQNEYNQFKQNFEKNFGKEHQEYLTKISENIYKLAAEKVALKQQRNFEKEKKVFESMKEINEGENKKKENLWNEEKKRLEAKIYELEKEKSQFQANENYLKEKVQRLQNERDKYEKNYEQLSLKMIENQQKSINEDEFNNLLRKLEESKLEYQNNLSKSEKQNALFQQENKFLQKENENLQNQIEKINFQQQNEQKINFQQQQNMIILQNQIQNLENEKKIEIENIKNQLQMKIKELSNNQKQNIDIQKMQSEFIVEKQYLENQINFLQNQLDENKRLHDALLLALQQGLNKDEGENTNELVETNKNLSAAMDKLEQRLYIGNLLINLKYQNIQIIQEVKV</sequence>
<evidence type="ECO:0000256" key="1">
    <source>
        <dbReference type="ARBA" id="ARBA00022741"/>
    </source>
</evidence>
<dbReference type="Pfam" id="PF02263">
    <property type="entry name" value="GBP"/>
    <property type="match status" value="1"/>
</dbReference>
<keyword evidence="1" id="KW-0547">Nucleotide-binding</keyword>
<dbReference type="InterPro" id="IPR027417">
    <property type="entry name" value="P-loop_NTPase"/>
</dbReference>
<dbReference type="SUPFAM" id="SSF48340">
    <property type="entry name" value="Interferon-induced guanylate-binding protein 1 (GBP1), C-terminal domain"/>
    <property type="match status" value="1"/>
</dbReference>
<dbReference type="InterPro" id="IPR036543">
    <property type="entry name" value="Guanylate-bd_C_sf"/>
</dbReference>
<dbReference type="GeneID" id="14907422"/>
<evidence type="ECO:0000256" key="5">
    <source>
        <dbReference type="SAM" id="Coils"/>
    </source>
</evidence>
<dbReference type="Proteomes" id="UP000008983">
    <property type="component" value="Unassembled WGS sequence"/>
</dbReference>
<dbReference type="FunFam" id="3.40.50.300:FF:001470">
    <property type="entry name" value="Interferon-induced guanylate-binding protein 1"/>
    <property type="match status" value="1"/>
</dbReference>
<dbReference type="eggNOG" id="KOG2037">
    <property type="taxonomic scope" value="Eukaryota"/>
</dbReference>
<comment type="similarity">
    <text evidence="4">Belongs to the TRAFAC class dynamin-like GTPase superfamily. GB1/RHD3 GTPase family.</text>
</comment>
<name>G0QU19_ICHMU</name>
<evidence type="ECO:0000259" key="6">
    <source>
        <dbReference type="PROSITE" id="PS51715"/>
    </source>
</evidence>
<dbReference type="InterPro" id="IPR015894">
    <property type="entry name" value="Guanylate-bd_N"/>
</dbReference>
<keyword evidence="5" id="KW-0175">Coiled coil</keyword>
<protein>
    <recommendedName>
        <fullName evidence="6">GB1/RHD3-type G domain-containing protein</fullName>
    </recommendedName>
</protein>
<dbReference type="InParanoid" id="G0QU19"/>
<proteinExistence type="inferred from homology"/>
<evidence type="ECO:0000256" key="4">
    <source>
        <dbReference type="PROSITE-ProRule" id="PRU01052"/>
    </source>
</evidence>
<dbReference type="AlphaFoldDB" id="G0QU19"/>
<dbReference type="GO" id="GO:0003924">
    <property type="term" value="F:GTPase activity"/>
    <property type="evidence" value="ECO:0007669"/>
    <property type="project" value="InterPro"/>
</dbReference>
<dbReference type="InterPro" id="IPR003191">
    <property type="entry name" value="Guanylate-bd/ATL_C"/>
</dbReference>
<dbReference type="Pfam" id="PF02841">
    <property type="entry name" value="GBP_C"/>
    <property type="match status" value="1"/>
</dbReference>
<dbReference type="OrthoDB" id="2135133at2759"/>
<evidence type="ECO:0000313" key="8">
    <source>
        <dbReference type="Proteomes" id="UP000008983"/>
    </source>
</evidence>
<dbReference type="RefSeq" id="XP_004034772.1">
    <property type="nucleotide sequence ID" value="XM_004034724.1"/>
</dbReference>
<evidence type="ECO:0000313" key="7">
    <source>
        <dbReference type="EMBL" id="EGR31286.1"/>
    </source>
</evidence>
<evidence type="ECO:0000256" key="3">
    <source>
        <dbReference type="ARBA" id="ARBA00023134"/>
    </source>
</evidence>
<feature type="domain" description="GB1/RHD3-type G" evidence="6">
    <location>
        <begin position="37"/>
        <end position="286"/>
    </location>
</feature>
<dbReference type="PROSITE" id="PS51715">
    <property type="entry name" value="G_GB1_RHD3"/>
    <property type="match status" value="1"/>
</dbReference>